<dbReference type="Proteomes" id="UP000256405">
    <property type="component" value="Unassembled WGS sequence"/>
</dbReference>
<feature type="transmembrane region" description="Helical" evidence="1">
    <location>
        <begin position="100"/>
        <end position="117"/>
    </location>
</feature>
<feature type="transmembrane region" description="Helical" evidence="1">
    <location>
        <begin position="69"/>
        <end position="88"/>
    </location>
</feature>
<comment type="caution">
    <text evidence="2">The sequence shown here is derived from an EMBL/GenBank/DDBJ whole genome shotgun (WGS) entry which is preliminary data.</text>
</comment>
<evidence type="ECO:0000313" key="3">
    <source>
        <dbReference type="Proteomes" id="UP000256405"/>
    </source>
</evidence>
<reference evidence="2 3" key="1">
    <citation type="submission" date="2018-08" db="EMBL/GenBank/DDBJ databases">
        <title>Genomic Encyclopedia of Archaeal and Bacterial Type Strains, Phase II (KMG-II): from individual species to whole genera.</title>
        <authorList>
            <person name="Goeker M."/>
        </authorList>
    </citation>
    <scope>NUCLEOTIDE SEQUENCE [LARGE SCALE GENOMIC DNA]</scope>
    <source>
        <strain evidence="2 3">DSM 15986</strain>
    </source>
</reference>
<dbReference type="OrthoDB" id="6385003at2"/>
<dbReference type="EMBL" id="QUNF01000046">
    <property type="protein sequence ID" value="REG77459.1"/>
    <property type="molecule type" value="Genomic_DNA"/>
</dbReference>
<keyword evidence="1" id="KW-1133">Transmembrane helix</keyword>
<evidence type="ECO:0000256" key="1">
    <source>
        <dbReference type="SAM" id="Phobius"/>
    </source>
</evidence>
<feature type="transmembrane region" description="Helical" evidence="1">
    <location>
        <begin position="45"/>
        <end position="63"/>
    </location>
</feature>
<sequence length="179" mass="20262">MNFGNFITSDTGLIHFIASILALLFGTFILVLPKGTKKHKIIGRLYALTMLVVLITAFMTYRLFGIWGIFHWTAVISSLTLICGLIPILTQRPINNYKSLHFSFMYWSIMGVYGAFVSETLVRMPNVVVESGIPNSVFYNMTGIGTALVMGFGIYFFLKLKPKWDKQFEIVSNNKQTIK</sequence>
<dbReference type="Pfam" id="PF10067">
    <property type="entry name" value="DUF2306"/>
    <property type="match status" value="1"/>
</dbReference>
<feature type="transmembrane region" description="Helical" evidence="1">
    <location>
        <begin position="137"/>
        <end position="158"/>
    </location>
</feature>
<dbReference type="AlphaFoldDB" id="A0A3E0D431"/>
<keyword evidence="1" id="KW-0472">Membrane</keyword>
<keyword evidence="3" id="KW-1185">Reference proteome</keyword>
<proteinExistence type="predicted"/>
<name>A0A3E0D431_9BACT</name>
<dbReference type="InterPro" id="IPR018750">
    <property type="entry name" value="DUF2306_membrane"/>
</dbReference>
<keyword evidence="1" id="KW-0812">Transmembrane</keyword>
<dbReference type="RefSeq" id="WP_086544061.1">
    <property type="nucleotide sequence ID" value="NZ_MSSW01000108.1"/>
</dbReference>
<evidence type="ECO:0000313" key="2">
    <source>
        <dbReference type="EMBL" id="REG77459.1"/>
    </source>
</evidence>
<gene>
    <name evidence="2" type="ORF">C8N25_1465</name>
</gene>
<protein>
    <submittedName>
        <fullName evidence="2">Putative membrane protein DUF2306</fullName>
    </submittedName>
</protein>
<accession>A0A3E0D431</accession>
<feature type="transmembrane region" description="Helical" evidence="1">
    <location>
        <begin position="12"/>
        <end position="33"/>
    </location>
</feature>
<organism evidence="2 3">
    <name type="scientific">Algoriphagus antarcticus</name>
    <dbReference type="NCBI Taxonomy" id="238540"/>
    <lineage>
        <taxon>Bacteria</taxon>
        <taxon>Pseudomonadati</taxon>
        <taxon>Bacteroidota</taxon>
        <taxon>Cytophagia</taxon>
        <taxon>Cytophagales</taxon>
        <taxon>Cyclobacteriaceae</taxon>
        <taxon>Algoriphagus</taxon>
    </lineage>
</organism>